<dbReference type="Pfam" id="PF20148">
    <property type="entry name" value="DUF6531"/>
    <property type="match status" value="1"/>
</dbReference>
<organism evidence="5 6">
    <name type="scientific">Duganella vulcania</name>
    <dbReference type="NCBI Taxonomy" id="2692166"/>
    <lineage>
        <taxon>Bacteria</taxon>
        <taxon>Pseudomonadati</taxon>
        <taxon>Pseudomonadota</taxon>
        <taxon>Betaproteobacteria</taxon>
        <taxon>Burkholderiales</taxon>
        <taxon>Oxalobacteraceae</taxon>
        <taxon>Telluria group</taxon>
        <taxon>Duganella</taxon>
    </lineage>
</organism>
<dbReference type="InterPro" id="IPR022385">
    <property type="entry name" value="Rhs_assc_core"/>
</dbReference>
<evidence type="ECO:0000313" key="5">
    <source>
        <dbReference type="EMBL" id="MYM87020.1"/>
    </source>
</evidence>
<evidence type="ECO:0008006" key="7">
    <source>
        <dbReference type="Google" id="ProtNLM"/>
    </source>
</evidence>
<feature type="domain" description="Teneurin-like YD-shell" evidence="4">
    <location>
        <begin position="903"/>
        <end position="1029"/>
    </location>
</feature>
<dbReference type="Gene3D" id="2.180.10.10">
    <property type="entry name" value="RHS repeat-associated core"/>
    <property type="match status" value="3"/>
</dbReference>
<comment type="caution">
    <text evidence="5">The sequence shown here is derived from an EMBL/GenBank/DDBJ whole genome shotgun (WGS) entry which is preliminary data.</text>
</comment>
<feature type="region of interest" description="Disordered" evidence="2">
    <location>
        <begin position="104"/>
        <end position="135"/>
    </location>
</feature>
<feature type="domain" description="DUF6531" evidence="3">
    <location>
        <begin position="138"/>
        <end position="187"/>
    </location>
</feature>
<dbReference type="Proteomes" id="UP000470302">
    <property type="component" value="Unassembled WGS sequence"/>
</dbReference>
<proteinExistence type="predicted"/>
<dbReference type="PRINTS" id="PR00394">
    <property type="entry name" value="RHSPROTEIN"/>
</dbReference>
<dbReference type="InterPro" id="IPR056823">
    <property type="entry name" value="TEN-like_YD-shell"/>
</dbReference>
<evidence type="ECO:0000256" key="2">
    <source>
        <dbReference type="SAM" id="MobiDB-lite"/>
    </source>
</evidence>
<dbReference type="PANTHER" id="PTHR32305">
    <property type="match status" value="1"/>
</dbReference>
<evidence type="ECO:0000313" key="6">
    <source>
        <dbReference type="Proteomes" id="UP000470302"/>
    </source>
</evidence>
<dbReference type="InterPro" id="IPR031325">
    <property type="entry name" value="RHS_repeat"/>
</dbReference>
<evidence type="ECO:0000256" key="1">
    <source>
        <dbReference type="ARBA" id="ARBA00022737"/>
    </source>
</evidence>
<dbReference type="InterPro" id="IPR045351">
    <property type="entry name" value="DUF6531"/>
</dbReference>
<gene>
    <name evidence="5" type="ORF">GTP91_07475</name>
</gene>
<dbReference type="Pfam" id="PF05593">
    <property type="entry name" value="RHS_repeat"/>
    <property type="match status" value="1"/>
</dbReference>
<name>A0A845G095_9BURK</name>
<accession>A0A845G095</accession>
<dbReference type="InterPro" id="IPR006530">
    <property type="entry name" value="YD"/>
</dbReference>
<dbReference type="InterPro" id="IPR050708">
    <property type="entry name" value="T6SS_VgrG/RHS"/>
</dbReference>
<reference evidence="5 6" key="1">
    <citation type="submission" date="2020-01" db="EMBL/GenBank/DDBJ databases">
        <title>Novel species isolated from a subtropical stream in China.</title>
        <authorList>
            <person name="Lu H."/>
        </authorList>
    </citation>
    <scope>NUCLEOTIDE SEQUENCE [LARGE SCALE GENOMIC DNA]</scope>
    <source>
        <strain evidence="5 6">FT82W</strain>
    </source>
</reference>
<dbReference type="Pfam" id="PF25023">
    <property type="entry name" value="TEN_YD-shell"/>
    <property type="match status" value="1"/>
</dbReference>
<dbReference type="PANTHER" id="PTHR32305:SF15">
    <property type="entry name" value="PROTEIN RHSA-RELATED"/>
    <property type="match status" value="1"/>
</dbReference>
<dbReference type="NCBIfam" id="TIGR01643">
    <property type="entry name" value="YD_repeat_2x"/>
    <property type="match status" value="4"/>
</dbReference>
<evidence type="ECO:0000259" key="4">
    <source>
        <dbReference type="Pfam" id="PF25023"/>
    </source>
</evidence>
<evidence type="ECO:0000259" key="3">
    <source>
        <dbReference type="Pfam" id="PF20148"/>
    </source>
</evidence>
<sequence>MKLLRRYRAILWHLLLSLPTPVAYRSETAPIRLTLAGKAIASVLPLALTACLFAPSATLAQDTPMPRVIITGERPASAGGMNAFFQADAFQPINSISGVPSFPGQPSRALQPGVGQAAPTSGCTGDAMPSSNPTSSAPVVLATGAKFLNQQDFVHDSMLGMPMGRFYRSDDQGVSGLGKHWVMNLELGAINAYGPLHSTRVPTPSGTKMLDLPDFVDFTLPDGNKYLFSHYLVPDLSSPVYFTPANYQDANRIGGLGPGRLYALYIDQFAVKVVVGNREYVFSGSSNADMKLTTVKELGNTIYTLKRDTSGRLTSVENSLGAIVTFTWGDGTHITEIKAPDGLTWKYGYNLAGMLGTVTPPQPSLGVVTYHYEDAADNTLLTGYSIDGVRTTRYAYDSTKKVIRSGTDNGETTDTFAYTATTTTLTDVRNQKTVYTFGTVNGQRVLTSTQTTATTACPGAVASQKYDAYGFLSESTDLNGVKTTYSFNKNGMLLTTTAAAGTPNARTTTNTWTLVADHKADLTQVKVTGASGQGISQVDYTYVDTKVGRMVASVTKTDLLAGSVQRKQAFAYTEHPNGGINTKTVATSMPGGAVATETDTFGPGGNLLSHTDAVNNTTTYGNYTTSGLPRLITDPNGVATTITYDNRGNPTSWSIPGVGSRTVTYAGDGQIATVTNSDGSKATNTYNSAGRLTSVANAAGQSVSFGFNVAINTRTVQSPRQVPSFNGALSATDSGIFLSTTVFDNNLGLPTLIKGNNGQSLSMTYDVKGNVLSKTDAMQRVTRYTYDELDRPLTQTNYDGGVITYAYSPAGPAATVQDPRGLITSYNHTGFGERIDVRSPDAGLTHYAFNEIGLVSSITPENGKVVAFDWDGAGRLRSYCSANLCAGYVYDQGTYGKGRLTTINDWSGATTYSYDAAGRVIKKSSGIYGLSNLSTSWAYDAVGRRTSMIYPNGLVITFAYDSYGRISGITSNLTGTGATIANSFLYQPGTGKRYAWRFGNGLPRMLTYDNDGRLQQIATPGKHDLSFSYFVTDTISAVADNVYASQSASYAYDEVDRLRTVGRASDPQDFIWDDVGNRTSQIRAGTGYTSSFATDRNRLLTWSGGGKSRSFTFDLVGNVSGETGDNGTRIYGYDDFNRMSGVSINGAAVGDYRMNALNQRVLKISGGVGTYFVYGNDGELLTEIAGSVTTNYVWLDGALLGIVRNGQFFSSHNDQTGRPEVLTNSAGAVVWRADNAAFDRRSIVTDTVGGLNLGFPGQYYDTESGLWYNWNRFYDASLGRYFQSDPIGLAGGINTYAYVGGNPISSADPSGLCPWCVAAYIFLVENSAAVGTAAVVGAEIASGAPTPLSAAGFGGRIAGEAVHDVYVGYRAGKPVYAGITNDLARRTCEHGARFDAFGKVTSSPVTRDQARAIEQALMNNNPQFENIKNSIAPSRSWYQEAIQWADGWLANKGRIN</sequence>
<dbReference type="EMBL" id="WWCW01000016">
    <property type="protein sequence ID" value="MYM87020.1"/>
    <property type="molecule type" value="Genomic_DNA"/>
</dbReference>
<protein>
    <recommendedName>
        <fullName evidence="7">RHS repeat protein</fullName>
    </recommendedName>
</protein>
<feature type="compositionally biased region" description="Polar residues" evidence="2">
    <location>
        <begin position="118"/>
        <end position="135"/>
    </location>
</feature>
<dbReference type="NCBIfam" id="TIGR03696">
    <property type="entry name" value="Rhs_assc_core"/>
    <property type="match status" value="1"/>
</dbReference>
<keyword evidence="1" id="KW-0677">Repeat</keyword>
<dbReference type="RefSeq" id="WP_161096206.1">
    <property type="nucleotide sequence ID" value="NZ_WWCW01000016.1"/>
</dbReference>